<dbReference type="GO" id="GO:0008761">
    <property type="term" value="F:UDP-N-acetylglucosamine 2-epimerase activity"/>
    <property type="evidence" value="ECO:0007669"/>
    <property type="project" value="UniProtKB-EC"/>
</dbReference>
<dbReference type="Pfam" id="PF02350">
    <property type="entry name" value="Epimerase_2"/>
    <property type="match status" value="1"/>
</dbReference>
<accession>A0A6I6GYN0</accession>
<dbReference type="EC" id="5.1.3.14" evidence="3"/>
<comment type="similarity">
    <text evidence="2 4">Belongs to the UDP-N-acetylglucosamine 2-epimerase family.</text>
</comment>
<evidence type="ECO:0000256" key="1">
    <source>
        <dbReference type="ARBA" id="ARBA00023235"/>
    </source>
</evidence>
<evidence type="ECO:0000313" key="6">
    <source>
        <dbReference type="EMBL" id="QGW27631.1"/>
    </source>
</evidence>
<evidence type="ECO:0000256" key="3">
    <source>
        <dbReference type="ARBA" id="ARBA00038858"/>
    </source>
</evidence>
<dbReference type="EMBL" id="CP046566">
    <property type="protein sequence ID" value="QGW27631.1"/>
    <property type="molecule type" value="Genomic_DNA"/>
</dbReference>
<dbReference type="NCBIfam" id="TIGR00236">
    <property type="entry name" value="wecB"/>
    <property type="match status" value="1"/>
</dbReference>
<dbReference type="PANTHER" id="PTHR43174">
    <property type="entry name" value="UDP-N-ACETYLGLUCOSAMINE 2-EPIMERASE"/>
    <property type="match status" value="1"/>
</dbReference>
<sequence>MKKKILFIFGTRPEAIKMAPLVKAFQQENEWCEPLVCLTAQHRQMLDQVIDFFGLPVHADLNMMKPNQTLFHITADALLGLEKVLDDMQPDLVIVQGDTTTAFTGALAAFYKKIPVAHLEAGLRSGNHYSPFPEEINRKLIGQIADWHFAPTPLAVENLQHKDIHGQVLLTGNTVIDALLMGLDKVKDDKELAARFSFIDASKKMILVTGHRRESFGQAFEDICRSLLQLVEENEDVQMVYPVHLNPNVREPVFRLLGNHPRIHLIEPVDYPAMIWLMHASYLILTDSGGVQEEAPTLGKPVLVMREVTERTEGIAAGTAKLVGTNPDVILSEARKLLHDHEAYAAMANAVNPYGDGTTSQTIVQFVKAQLA</sequence>
<evidence type="ECO:0000256" key="2">
    <source>
        <dbReference type="ARBA" id="ARBA00038209"/>
    </source>
</evidence>
<protein>
    <recommendedName>
        <fullName evidence="3">UDP-N-acetylglucosamine 2-epimerase (non-hydrolyzing)</fullName>
        <ecNumber evidence="3">5.1.3.14</ecNumber>
    </recommendedName>
</protein>
<dbReference type="PANTHER" id="PTHR43174:SF2">
    <property type="entry name" value="UDP-N-ACETYLGLUCOSAMINE 2-EPIMERASE"/>
    <property type="match status" value="1"/>
</dbReference>
<evidence type="ECO:0000259" key="5">
    <source>
        <dbReference type="Pfam" id="PF02350"/>
    </source>
</evidence>
<keyword evidence="7" id="KW-1185">Reference proteome</keyword>
<dbReference type="RefSeq" id="WP_157477578.1">
    <property type="nucleotide sequence ID" value="NZ_CP046566.1"/>
</dbReference>
<keyword evidence="1 4" id="KW-0413">Isomerase</keyword>
<dbReference type="InterPro" id="IPR029767">
    <property type="entry name" value="WecB-like"/>
</dbReference>
<dbReference type="Gene3D" id="3.40.50.2000">
    <property type="entry name" value="Glycogen Phosphorylase B"/>
    <property type="match status" value="2"/>
</dbReference>
<feature type="domain" description="UDP-N-acetylglucosamine 2-epimerase" evidence="5">
    <location>
        <begin position="28"/>
        <end position="367"/>
    </location>
</feature>
<organism evidence="6 7">
    <name type="scientific">Phnomibacter ginsenosidimutans</name>
    <dbReference type="NCBI Taxonomy" id="2676868"/>
    <lineage>
        <taxon>Bacteria</taxon>
        <taxon>Pseudomonadati</taxon>
        <taxon>Bacteroidota</taxon>
        <taxon>Chitinophagia</taxon>
        <taxon>Chitinophagales</taxon>
        <taxon>Chitinophagaceae</taxon>
        <taxon>Phnomibacter</taxon>
    </lineage>
</organism>
<reference evidence="6 7" key="1">
    <citation type="submission" date="2019-11" db="EMBL/GenBank/DDBJ databases">
        <authorList>
            <person name="Im W.T."/>
        </authorList>
    </citation>
    <scope>NUCLEOTIDE SEQUENCE [LARGE SCALE GENOMIC DNA]</scope>
    <source>
        <strain evidence="6 7">SB-02</strain>
    </source>
</reference>
<dbReference type="AlphaFoldDB" id="A0A6I6GYN0"/>
<dbReference type="Proteomes" id="UP000426027">
    <property type="component" value="Chromosome"/>
</dbReference>
<dbReference type="KEGG" id="fls:GLV81_05560"/>
<name>A0A6I6GYN0_9BACT</name>
<dbReference type="CDD" id="cd03786">
    <property type="entry name" value="GTB_UDP-GlcNAc_2-Epimerase"/>
    <property type="match status" value="1"/>
</dbReference>
<proteinExistence type="inferred from homology"/>
<evidence type="ECO:0000313" key="7">
    <source>
        <dbReference type="Proteomes" id="UP000426027"/>
    </source>
</evidence>
<evidence type="ECO:0000256" key="4">
    <source>
        <dbReference type="RuleBase" id="RU003513"/>
    </source>
</evidence>
<dbReference type="SUPFAM" id="SSF53756">
    <property type="entry name" value="UDP-Glycosyltransferase/glycogen phosphorylase"/>
    <property type="match status" value="1"/>
</dbReference>
<dbReference type="InterPro" id="IPR003331">
    <property type="entry name" value="UDP_GlcNAc_Epimerase_2_dom"/>
</dbReference>
<gene>
    <name evidence="6" type="ORF">GLV81_05560</name>
</gene>